<dbReference type="KEGG" id="banc:PU02_0594"/>
<keyword evidence="3" id="KW-1185">Reference proteome</keyword>
<feature type="domain" description="Gcp-like" evidence="1">
    <location>
        <begin position="32"/>
        <end position="126"/>
    </location>
</feature>
<gene>
    <name evidence="2" type="ORF">PU02_0594</name>
</gene>
<dbReference type="InterPro" id="IPR000905">
    <property type="entry name" value="Gcp-like_dom"/>
</dbReference>
<dbReference type="InterPro" id="IPR043129">
    <property type="entry name" value="ATPase_NBD"/>
</dbReference>
<dbReference type="GO" id="GO:0005829">
    <property type="term" value="C:cytosol"/>
    <property type="evidence" value="ECO:0007669"/>
    <property type="project" value="TreeGrafter"/>
</dbReference>
<dbReference type="AlphaFoldDB" id="A0A0M4L6Q6"/>
<dbReference type="SUPFAM" id="SSF53067">
    <property type="entry name" value="Actin-like ATPase domain"/>
    <property type="match status" value="1"/>
</dbReference>
<dbReference type="InterPro" id="IPR022496">
    <property type="entry name" value="T6A_TsaB"/>
</dbReference>
<accession>A0A0M4L6Q6</accession>
<dbReference type="Proteomes" id="UP000057213">
    <property type="component" value="Chromosome"/>
</dbReference>
<evidence type="ECO:0000313" key="3">
    <source>
        <dbReference type="Proteomes" id="UP000057213"/>
    </source>
</evidence>
<evidence type="ECO:0000259" key="1">
    <source>
        <dbReference type="Pfam" id="PF00814"/>
    </source>
</evidence>
<dbReference type="GO" id="GO:0002949">
    <property type="term" value="P:tRNA threonylcarbamoyladenosine modification"/>
    <property type="evidence" value="ECO:0007669"/>
    <property type="project" value="InterPro"/>
</dbReference>
<evidence type="ECO:0000313" key="2">
    <source>
        <dbReference type="EMBL" id="ALE03408.1"/>
    </source>
</evidence>
<dbReference type="RefSeq" id="WP_053943987.1">
    <property type="nucleotide sequence ID" value="NZ_CP010401.1"/>
</dbReference>
<dbReference type="PANTHER" id="PTHR11735">
    <property type="entry name" value="TRNA N6-ADENOSINE THREONYLCARBAMOYLTRANSFERASE"/>
    <property type="match status" value="1"/>
</dbReference>
<sequence>MIILVIDTASSHCTVALIYHQSVVAHISEGMNKGHAEKLISQIEQAMNISDTTFDKIDCIAVNIGPGSFTGIRVGVSAARALALALKIPAVGISLLEALTAQAIQNDISSDITAVIEAYEGMFYCQNFSKDLIALNAPSLRTLDSVIANLPEKTTLIGPAVDAIAIHITDKTTILHKLLPKDVNVAIYAHLAMNKSSHTPPSPLYLRDAEARKQTNFALPQQK</sequence>
<dbReference type="OrthoDB" id="9809995at2"/>
<organism evidence="2 3">
    <name type="scientific">Bartonella ancashensis</name>
    <dbReference type="NCBI Taxonomy" id="1318743"/>
    <lineage>
        <taxon>Bacteria</taxon>
        <taxon>Pseudomonadati</taxon>
        <taxon>Pseudomonadota</taxon>
        <taxon>Alphaproteobacteria</taxon>
        <taxon>Hyphomicrobiales</taxon>
        <taxon>Bartonellaceae</taxon>
        <taxon>Bartonella</taxon>
    </lineage>
</organism>
<reference evidence="2 3" key="1">
    <citation type="journal article" date="2015" name="Genome Announc.">
        <title>Complete Genome Sequence of Bartonella ancashensis Strain 20.00, Isolated from the Blood of a Patient with Verruga Peruana.</title>
        <authorList>
            <person name="Hang J."/>
            <person name="Mullins K.E."/>
            <person name="Clifford R.J."/>
            <person name="Onmus-Leone F."/>
            <person name="Yang Y."/>
            <person name="Jiang J."/>
            <person name="Leguia M."/>
            <person name="Kasper M.R."/>
            <person name="Maguina C."/>
            <person name="Lesho E.P."/>
            <person name="Jarman R.G."/>
            <person name="Richards A.L."/>
            <person name="Blazes D."/>
        </authorList>
    </citation>
    <scope>NUCLEOTIDE SEQUENCE [LARGE SCALE GENOMIC DNA]</scope>
    <source>
        <strain evidence="2 3">20.00</strain>
    </source>
</reference>
<protein>
    <submittedName>
        <fullName evidence="2">Putative molecular chaperone</fullName>
    </submittedName>
</protein>
<dbReference type="PANTHER" id="PTHR11735:SF11">
    <property type="entry name" value="TRNA THREONYLCARBAMOYLADENOSINE BIOSYNTHESIS PROTEIN TSAB"/>
    <property type="match status" value="1"/>
</dbReference>
<dbReference type="PATRIC" id="fig|1318743.3.peg.608"/>
<proteinExistence type="predicted"/>
<dbReference type="NCBIfam" id="TIGR03725">
    <property type="entry name" value="T6A_YeaZ"/>
    <property type="match status" value="1"/>
</dbReference>
<dbReference type="Pfam" id="PF00814">
    <property type="entry name" value="TsaD"/>
    <property type="match status" value="1"/>
</dbReference>
<name>A0A0M4L6Q6_9HYPH</name>
<dbReference type="Gene3D" id="3.30.420.40">
    <property type="match status" value="2"/>
</dbReference>
<dbReference type="EMBL" id="CP010401">
    <property type="protein sequence ID" value="ALE03408.1"/>
    <property type="molecule type" value="Genomic_DNA"/>
</dbReference>
<dbReference type="STRING" id="1318743.PU02_0594"/>